<evidence type="ECO:0000313" key="2">
    <source>
        <dbReference type="EMBL" id="EMA54635.1"/>
    </source>
</evidence>
<comment type="caution">
    <text evidence="2">The sequence shown here is derived from an EMBL/GenBank/DDBJ whole genome shotgun (WGS) entry which is preliminary data.</text>
</comment>
<keyword evidence="3" id="KW-1185">Reference proteome</keyword>
<dbReference type="PATRIC" id="fig|1227456.3.peg.1028"/>
<organism evidence="2 3">
    <name type="scientific">Halococcus salifodinae DSM 8989</name>
    <dbReference type="NCBI Taxonomy" id="1227456"/>
    <lineage>
        <taxon>Archaea</taxon>
        <taxon>Methanobacteriati</taxon>
        <taxon>Methanobacteriota</taxon>
        <taxon>Stenosarchaea group</taxon>
        <taxon>Halobacteria</taxon>
        <taxon>Halobacteriales</taxon>
        <taxon>Halococcaceae</taxon>
        <taxon>Halococcus</taxon>
    </lineage>
</organism>
<feature type="domain" description="NAD(P)-binding" evidence="1">
    <location>
        <begin position="11"/>
        <end position="142"/>
    </location>
</feature>
<dbReference type="EMBL" id="AOME01000026">
    <property type="protein sequence ID" value="EMA54635.1"/>
    <property type="molecule type" value="Genomic_DNA"/>
</dbReference>
<dbReference type="AlphaFoldDB" id="M0ND74"/>
<dbReference type="InterPro" id="IPR016040">
    <property type="entry name" value="NAD(P)-bd_dom"/>
</dbReference>
<dbReference type="STRING" id="1227456.C450_05055"/>
<proteinExistence type="predicted"/>
<dbReference type="RefSeq" id="WP_005040825.1">
    <property type="nucleotide sequence ID" value="NZ_AOME01000026.1"/>
</dbReference>
<dbReference type="Proteomes" id="UP000011625">
    <property type="component" value="Unassembled WGS sequence"/>
</dbReference>
<evidence type="ECO:0000259" key="1">
    <source>
        <dbReference type="Pfam" id="PF13460"/>
    </source>
</evidence>
<reference evidence="2 3" key="1">
    <citation type="journal article" date="2014" name="PLoS Genet.">
        <title>Phylogenetically driven sequencing of extremely halophilic archaea reveals strategies for static and dynamic osmo-response.</title>
        <authorList>
            <person name="Becker E.A."/>
            <person name="Seitzer P.M."/>
            <person name="Tritt A."/>
            <person name="Larsen D."/>
            <person name="Krusor M."/>
            <person name="Yao A.I."/>
            <person name="Wu D."/>
            <person name="Madern D."/>
            <person name="Eisen J.A."/>
            <person name="Darling A.E."/>
            <person name="Facciotti M.T."/>
        </authorList>
    </citation>
    <scope>NUCLEOTIDE SEQUENCE [LARGE SCALE GENOMIC DNA]</scope>
    <source>
        <strain evidence="2 3">DSM 8989</strain>
    </source>
</reference>
<accession>M0ND74</accession>
<dbReference type="Gene3D" id="3.40.50.720">
    <property type="entry name" value="NAD(P)-binding Rossmann-like Domain"/>
    <property type="match status" value="1"/>
</dbReference>
<dbReference type="Pfam" id="PF13460">
    <property type="entry name" value="NAD_binding_10"/>
    <property type="match status" value="1"/>
</dbReference>
<dbReference type="PANTHER" id="PTHR12126:SF11">
    <property type="entry name" value="NADH DEHYDROGENASE [UBIQUINONE] 1 ALPHA SUBCOMPLEX SUBUNIT 9, MITOCHONDRIAL"/>
    <property type="match status" value="1"/>
</dbReference>
<gene>
    <name evidence="2" type="ORF">C450_05055</name>
</gene>
<dbReference type="SUPFAM" id="SSF51735">
    <property type="entry name" value="NAD(P)-binding Rossmann-fold domains"/>
    <property type="match status" value="1"/>
</dbReference>
<sequence length="263" mass="28554">MSTTARTLVTGGTGRLGQTLLPRLREAGHKVRATSRSPPTDDETEWRRMNLADGIGIRDALTDVDVVIHTASAPLGDAEAVDVDGTTRLLDAAADAGVSNFVYISIVGIEDIPYSYYEHKLTAERAVEASDVPSTVLRATQFHSFVHDVLGMIARLPIWPLATKMQLQPIDTGVVADRLVEHATPEPSGRLDPIGGPEIRTAGELARAYRDVRGTWRPIVRVPVPGTVFSAFRDGKATCPDHAIGTVTWEEWLETTYEETASS</sequence>
<evidence type="ECO:0000313" key="3">
    <source>
        <dbReference type="Proteomes" id="UP000011625"/>
    </source>
</evidence>
<dbReference type="InterPro" id="IPR036291">
    <property type="entry name" value="NAD(P)-bd_dom_sf"/>
</dbReference>
<dbReference type="InterPro" id="IPR051207">
    <property type="entry name" value="ComplexI_NDUFA9_subunit"/>
</dbReference>
<dbReference type="OrthoDB" id="240242at2157"/>
<name>M0ND74_9EURY</name>
<protein>
    <submittedName>
        <fullName evidence="2">Nmra-like family protein</fullName>
    </submittedName>
</protein>
<dbReference type="PANTHER" id="PTHR12126">
    <property type="entry name" value="NADH-UBIQUINONE OXIDOREDUCTASE 39 KDA SUBUNIT-RELATED"/>
    <property type="match status" value="1"/>
</dbReference>
<dbReference type="GO" id="GO:0044877">
    <property type="term" value="F:protein-containing complex binding"/>
    <property type="evidence" value="ECO:0007669"/>
    <property type="project" value="TreeGrafter"/>
</dbReference>